<feature type="domain" description="HTH cro/C1-type" evidence="1">
    <location>
        <begin position="6"/>
        <end position="60"/>
    </location>
</feature>
<dbReference type="SMART" id="SM00530">
    <property type="entry name" value="HTH_XRE"/>
    <property type="match status" value="1"/>
</dbReference>
<evidence type="ECO:0000313" key="3">
    <source>
        <dbReference type="Proteomes" id="UP001061862"/>
    </source>
</evidence>
<dbReference type="InterPro" id="IPR010982">
    <property type="entry name" value="Lambda_DNA-bd_dom_sf"/>
</dbReference>
<dbReference type="Gene3D" id="3.30.450.180">
    <property type="match status" value="1"/>
</dbReference>
<dbReference type="PROSITE" id="PS50943">
    <property type="entry name" value="HTH_CROC1"/>
    <property type="match status" value="1"/>
</dbReference>
<accession>A0ABY6CC38</accession>
<keyword evidence="3" id="KW-1185">Reference proteome</keyword>
<dbReference type="InterPro" id="IPR041413">
    <property type="entry name" value="MLTR_LBD"/>
</dbReference>
<protein>
    <submittedName>
        <fullName evidence="2">Helix-turn-helix transcriptional regulator</fullName>
    </submittedName>
</protein>
<dbReference type="Gene3D" id="1.10.260.40">
    <property type="entry name" value="lambda repressor-like DNA-binding domains"/>
    <property type="match status" value="1"/>
</dbReference>
<dbReference type="EMBL" id="CP104965">
    <property type="protein sequence ID" value="UXN69798.1"/>
    <property type="molecule type" value="Genomic_DNA"/>
</dbReference>
<sequence>MIGQMLREWRGLRGMSQMELALTAEVSSRHISFLESERAKPSAEMVLRLAEALAMPLRERNALLVAAGFAPQYGESDWQGEQMAEVRQAAAMILAAHAPNPALVLDAAFTILDANAAGLALTGGERDTLGRVNLVDLVFNPGPLRKSIVNWQEVAGYLLHRMREGVRLRGPHSGMAKVLRRARQQPGVDGLVQVHGGMGTVLLPVVINAGGITTRWFTTVTTFGAPQDALAEEITIEQFHPA</sequence>
<dbReference type="InterPro" id="IPR001387">
    <property type="entry name" value="Cro/C1-type_HTH"/>
</dbReference>
<evidence type="ECO:0000313" key="2">
    <source>
        <dbReference type="EMBL" id="UXN69798.1"/>
    </source>
</evidence>
<name>A0ABY6CC38_9HYPH</name>
<dbReference type="Pfam" id="PF01381">
    <property type="entry name" value="HTH_3"/>
    <property type="match status" value="1"/>
</dbReference>
<organism evidence="2 3">
    <name type="scientific">Devosia neptuniae</name>
    <dbReference type="NCBI Taxonomy" id="191302"/>
    <lineage>
        <taxon>Bacteria</taxon>
        <taxon>Pseudomonadati</taxon>
        <taxon>Pseudomonadota</taxon>
        <taxon>Alphaproteobacteria</taxon>
        <taxon>Hyphomicrobiales</taxon>
        <taxon>Devosiaceae</taxon>
        <taxon>Devosia</taxon>
    </lineage>
</organism>
<gene>
    <name evidence="2" type="ORF">N8A98_21740</name>
</gene>
<dbReference type="Proteomes" id="UP001061862">
    <property type="component" value="Chromosome"/>
</dbReference>
<evidence type="ECO:0000259" key="1">
    <source>
        <dbReference type="PROSITE" id="PS50943"/>
    </source>
</evidence>
<proteinExistence type="predicted"/>
<dbReference type="RefSeq" id="WP_262168428.1">
    <property type="nucleotide sequence ID" value="NZ_CP104965.1"/>
</dbReference>
<dbReference type="CDD" id="cd00093">
    <property type="entry name" value="HTH_XRE"/>
    <property type="match status" value="1"/>
</dbReference>
<dbReference type="SUPFAM" id="SSF47413">
    <property type="entry name" value="lambda repressor-like DNA-binding domains"/>
    <property type="match status" value="1"/>
</dbReference>
<dbReference type="Pfam" id="PF17765">
    <property type="entry name" value="MLTR_LBD"/>
    <property type="match status" value="1"/>
</dbReference>
<dbReference type="PANTHER" id="PTHR35010">
    <property type="entry name" value="BLL4672 PROTEIN-RELATED"/>
    <property type="match status" value="1"/>
</dbReference>
<dbReference type="PANTHER" id="PTHR35010:SF4">
    <property type="entry name" value="BLL5781 PROTEIN"/>
    <property type="match status" value="1"/>
</dbReference>
<reference evidence="2 3" key="1">
    <citation type="submission" date="2022-09" db="EMBL/GenBank/DDBJ databases">
        <title>Interaction between co-microsymbionts with complementary sets of symbiotic genes in legume-rhizobium systems.</title>
        <authorList>
            <person name="Safronova V."/>
            <person name="Sazanova A."/>
            <person name="Afonin A."/>
            <person name="Chirak E."/>
        </authorList>
    </citation>
    <scope>NUCLEOTIDE SEQUENCE [LARGE SCALE GENOMIC DNA]</scope>
    <source>
        <strain evidence="2 3">A18/4-1</strain>
    </source>
</reference>